<dbReference type="Proteomes" id="UP000010467">
    <property type="component" value="Chromosome"/>
</dbReference>
<dbReference type="AlphaFoldDB" id="L0A2U7"/>
<organism evidence="1 2">
    <name type="scientific">Deinococcus peraridilitoris (strain DSM 19664 / LMG 22246 / CIP 109416 / KR-200)</name>
    <dbReference type="NCBI Taxonomy" id="937777"/>
    <lineage>
        <taxon>Bacteria</taxon>
        <taxon>Thermotogati</taxon>
        <taxon>Deinococcota</taxon>
        <taxon>Deinococci</taxon>
        <taxon>Deinococcales</taxon>
        <taxon>Deinococcaceae</taxon>
        <taxon>Deinococcus</taxon>
    </lineage>
</organism>
<dbReference type="STRING" id="937777.Deipe_1819"/>
<sequence>MGCPDVKMLIGVGSRMTVTAEAPIKLLEVARHLPELSRYAPGNLLCIERRGRPWRLAWIREADAGTVTTANGFVYDRMSGVRLVPAEGGTDTACPLTLERLEYLMVLEFLKCAEKIRPAHLPASRVQSFAPVARAFLQLMDEQGSAPDGRLTERT</sequence>
<dbReference type="PATRIC" id="fig|937777.3.peg.1820"/>
<accession>L0A2U7</accession>
<dbReference type="HOGENOM" id="CLU_1692608_0_0_0"/>
<evidence type="ECO:0000313" key="2">
    <source>
        <dbReference type="Proteomes" id="UP000010467"/>
    </source>
</evidence>
<evidence type="ECO:0000313" key="1">
    <source>
        <dbReference type="EMBL" id="AFZ67335.1"/>
    </source>
</evidence>
<dbReference type="EMBL" id="CP003382">
    <property type="protein sequence ID" value="AFZ67335.1"/>
    <property type="molecule type" value="Genomic_DNA"/>
</dbReference>
<dbReference type="KEGG" id="dpd:Deipe_1819"/>
<proteinExistence type="predicted"/>
<reference evidence="2" key="1">
    <citation type="submission" date="2012-03" db="EMBL/GenBank/DDBJ databases">
        <title>Complete sequence of chromosome of Deinococcus peraridilitoris DSM 19664.</title>
        <authorList>
            <person name="Lucas S."/>
            <person name="Copeland A."/>
            <person name="Lapidus A."/>
            <person name="Glavina del Rio T."/>
            <person name="Dalin E."/>
            <person name="Tice H."/>
            <person name="Bruce D."/>
            <person name="Goodwin L."/>
            <person name="Pitluck S."/>
            <person name="Peters L."/>
            <person name="Mikhailova N."/>
            <person name="Lu M."/>
            <person name="Kyrpides N."/>
            <person name="Mavromatis K."/>
            <person name="Ivanova N."/>
            <person name="Brettin T."/>
            <person name="Detter J.C."/>
            <person name="Han C."/>
            <person name="Larimer F."/>
            <person name="Land M."/>
            <person name="Hauser L."/>
            <person name="Markowitz V."/>
            <person name="Cheng J.-F."/>
            <person name="Hugenholtz P."/>
            <person name="Woyke T."/>
            <person name="Wu D."/>
            <person name="Pukall R."/>
            <person name="Steenblock K."/>
            <person name="Brambilla E."/>
            <person name="Klenk H.-P."/>
            <person name="Eisen J.A."/>
        </authorList>
    </citation>
    <scope>NUCLEOTIDE SEQUENCE [LARGE SCALE GENOMIC DNA]</scope>
    <source>
        <strain evidence="2">DSM 19664 / LMG 22246 / CIP 109416 / KR-200</strain>
    </source>
</reference>
<gene>
    <name evidence="1" type="ordered locus">Deipe_1819</name>
</gene>
<name>L0A2U7_DEIPD</name>
<keyword evidence="2" id="KW-1185">Reference proteome</keyword>
<protein>
    <submittedName>
        <fullName evidence="1">Uncharacterized protein</fullName>
    </submittedName>
</protein>